<keyword evidence="1" id="KW-0812">Transmembrane</keyword>
<proteinExistence type="predicted"/>
<feature type="transmembrane region" description="Helical" evidence="1">
    <location>
        <begin position="12"/>
        <end position="33"/>
    </location>
</feature>
<dbReference type="AlphaFoldDB" id="A0A2P2PB63"/>
<name>A0A2P2PB63_RHIMU</name>
<reference evidence="2" key="1">
    <citation type="submission" date="2018-02" db="EMBL/GenBank/DDBJ databases">
        <title>Rhizophora mucronata_Transcriptome.</title>
        <authorList>
            <person name="Meera S.P."/>
            <person name="Sreeshan A."/>
            <person name="Augustine A."/>
        </authorList>
    </citation>
    <scope>NUCLEOTIDE SEQUENCE</scope>
    <source>
        <tissue evidence="2">Leaf</tissue>
    </source>
</reference>
<keyword evidence="1" id="KW-1133">Transmembrane helix</keyword>
<dbReference type="EMBL" id="GGEC01071526">
    <property type="protein sequence ID" value="MBX52010.1"/>
    <property type="molecule type" value="Transcribed_RNA"/>
</dbReference>
<organism evidence="2">
    <name type="scientific">Rhizophora mucronata</name>
    <name type="common">Asiatic mangrove</name>
    <dbReference type="NCBI Taxonomy" id="61149"/>
    <lineage>
        <taxon>Eukaryota</taxon>
        <taxon>Viridiplantae</taxon>
        <taxon>Streptophyta</taxon>
        <taxon>Embryophyta</taxon>
        <taxon>Tracheophyta</taxon>
        <taxon>Spermatophyta</taxon>
        <taxon>Magnoliopsida</taxon>
        <taxon>eudicotyledons</taxon>
        <taxon>Gunneridae</taxon>
        <taxon>Pentapetalae</taxon>
        <taxon>rosids</taxon>
        <taxon>fabids</taxon>
        <taxon>Malpighiales</taxon>
        <taxon>Rhizophoraceae</taxon>
        <taxon>Rhizophora</taxon>
    </lineage>
</organism>
<sequence>MAKPPRSEFRLFWTVYTFVFVRFSLSFFLLHLTKLDSIFREVR</sequence>
<evidence type="ECO:0000256" key="1">
    <source>
        <dbReference type="SAM" id="Phobius"/>
    </source>
</evidence>
<protein>
    <submittedName>
        <fullName evidence="2">Uncharacterized protein</fullName>
    </submittedName>
</protein>
<accession>A0A2P2PB63</accession>
<evidence type="ECO:0000313" key="2">
    <source>
        <dbReference type="EMBL" id="MBX52010.1"/>
    </source>
</evidence>
<keyword evidence="1" id="KW-0472">Membrane</keyword>